<evidence type="ECO:0000256" key="8">
    <source>
        <dbReference type="ARBA" id="ARBA00060947"/>
    </source>
</evidence>
<dbReference type="PANTHER" id="PTHR34963">
    <property type="match status" value="1"/>
</dbReference>
<dbReference type="HAMAP" id="MF_01370">
    <property type="entry name" value="PSII_Psb28"/>
    <property type="match status" value="1"/>
</dbReference>
<keyword evidence="6" id="KW-0472">Membrane</keyword>
<dbReference type="Proteomes" id="UP001229421">
    <property type="component" value="Unassembled WGS sequence"/>
</dbReference>
<evidence type="ECO:0000256" key="6">
    <source>
        <dbReference type="ARBA" id="ARBA00023136"/>
    </source>
</evidence>
<dbReference type="NCBIfam" id="TIGR03047">
    <property type="entry name" value="PS_II_psb28"/>
    <property type="match status" value="1"/>
</dbReference>
<dbReference type="GO" id="GO:0009654">
    <property type="term" value="C:photosystem II oxygen evolving complex"/>
    <property type="evidence" value="ECO:0007669"/>
    <property type="project" value="InterPro"/>
</dbReference>
<dbReference type="GO" id="GO:0015979">
    <property type="term" value="P:photosynthesis"/>
    <property type="evidence" value="ECO:0007669"/>
    <property type="project" value="UniProtKB-KW"/>
</dbReference>
<dbReference type="AlphaFoldDB" id="A0AAD8KWE6"/>
<evidence type="ECO:0000313" key="12">
    <source>
        <dbReference type="Proteomes" id="UP001229421"/>
    </source>
</evidence>
<dbReference type="Pfam" id="PF03912">
    <property type="entry name" value="Psb28"/>
    <property type="match status" value="1"/>
</dbReference>
<dbReference type="FunFam" id="2.40.30.220:FF:000001">
    <property type="entry name" value="Photosystem II reaction center Psb28 protein"/>
    <property type="match status" value="1"/>
</dbReference>
<dbReference type="GO" id="GO:0009535">
    <property type="term" value="C:chloroplast thylakoid membrane"/>
    <property type="evidence" value="ECO:0007669"/>
    <property type="project" value="UniProtKB-SubCell"/>
</dbReference>
<gene>
    <name evidence="11" type="ORF">QVD17_17275</name>
</gene>
<evidence type="ECO:0000256" key="9">
    <source>
        <dbReference type="ARBA" id="ARBA00062039"/>
    </source>
</evidence>
<reference evidence="11" key="1">
    <citation type="journal article" date="2023" name="bioRxiv">
        <title>Improved chromosome-level genome assembly for marigold (Tagetes erecta).</title>
        <authorList>
            <person name="Jiang F."/>
            <person name="Yuan L."/>
            <person name="Wang S."/>
            <person name="Wang H."/>
            <person name="Xu D."/>
            <person name="Wang A."/>
            <person name="Fan W."/>
        </authorList>
    </citation>
    <scope>NUCLEOTIDE SEQUENCE</scope>
    <source>
        <strain evidence="11">WSJ</strain>
        <tissue evidence="11">Leaf</tissue>
    </source>
</reference>
<comment type="subcellular location">
    <subcellularLocation>
        <location evidence="1">Plastid</location>
        <location evidence="1">Chloroplast thylakoid membrane</location>
        <topology evidence="1">Peripheral membrane protein</topology>
        <orientation evidence="1">Stromal side</orientation>
    </subcellularLocation>
</comment>
<accession>A0AAD8KWE6</accession>
<keyword evidence="3 10" id="KW-0602">Photosynthesis</keyword>
<evidence type="ECO:0000256" key="5">
    <source>
        <dbReference type="ARBA" id="ARBA00023078"/>
    </source>
</evidence>
<keyword evidence="5" id="KW-0793">Thylakoid</keyword>
<proteinExistence type="inferred from homology"/>
<sequence>MRNLLHKYSAPVHNAIPLSSPTEWLSFTHTDSYNTIKPSTISVSLLPATMASLQTISFSSPLSQCSQKPRHLQGITSGIVWHSSRSSFGGQALNTPVSRQTQRLKTSRTFTLPIQMVKPTIQFIPGKDEQTIPDVKLTKSRDGSNGMAIFKFDQPSVFDSSGEVGDITGFFMIDDEGTLQSVDVSAKFVNGRPAGIEAKYVMRTPRDWDRFMRFMERYANVNGLQFVKS</sequence>
<protein>
    <recommendedName>
        <fullName evidence="10">Photosystem II reaction center Psb28 protein</fullName>
    </recommendedName>
</protein>
<dbReference type="Gene3D" id="2.40.30.220">
    <property type="entry name" value="Photosystem II Psb28"/>
    <property type="match status" value="1"/>
</dbReference>
<comment type="similarity">
    <text evidence="8 10">Belongs to the Psb28 family.</text>
</comment>
<comment type="subunit">
    <text evidence="9">Part of the photosystem II complex.</text>
</comment>
<evidence type="ECO:0000256" key="1">
    <source>
        <dbReference type="ARBA" id="ARBA00004185"/>
    </source>
</evidence>
<keyword evidence="12" id="KW-1185">Reference proteome</keyword>
<keyword evidence="4" id="KW-0934">Plastid</keyword>
<evidence type="ECO:0000256" key="10">
    <source>
        <dbReference type="RuleBase" id="RU003509"/>
    </source>
</evidence>
<dbReference type="PANTHER" id="PTHR34963:SF2">
    <property type="entry name" value="PHOTOSYSTEM II REACTION CENTER PSB28 PROTEIN, CHLOROPLASTIC"/>
    <property type="match status" value="1"/>
</dbReference>
<evidence type="ECO:0000256" key="4">
    <source>
        <dbReference type="ARBA" id="ARBA00022640"/>
    </source>
</evidence>
<dbReference type="EMBL" id="JAUHHV010000004">
    <property type="protein sequence ID" value="KAK1428441.1"/>
    <property type="molecule type" value="Genomic_DNA"/>
</dbReference>
<comment type="caution">
    <text evidence="11">The sequence shown here is derived from an EMBL/GenBank/DDBJ whole genome shotgun (WGS) entry which is preliminary data.</text>
</comment>
<name>A0AAD8KWE6_TARER</name>
<keyword evidence="2" id="KW-0150">Chloroplast</keyword>
<dbReference type="InterPro" id="IPR038676">
    <property type="entry name" value="Psb28_c1_sf"/>
</dbReference>
<dbReference type="InterPro" id="IPR005610">
    <property type="entry name" value="PSII_Psb28_class-1"/>
</dbReference>
<evidence type="ECO:0000256" key="7">
    <source>
        <dbReference type="ARBA" id="ARBA00023276"/>
    </source>
</evidence>
<evidence type="ECO:0000256" key="3">
    <source>
        <dbReference type="ARBA" id="ARBA00022531"/>
    </source>
</evidence>
<keyword evidence="7 10" id="KW-0604">Photosystem II</keyword>
<evidence type="ECO:0000256" key="2">
    <source>
        <dbReference type="ARBA" id="ARBA00022528"/>
    </source>
</evidence>
<evidence type="ECO:0000313" key="11">
    <source>
        <dbReference type="EMBL" id="KAK1428441.1"/>
    </source>
</evidence>
<organism evidence="11 12">
    <name type="scientific">Tagetes erecta</name>
    <name type="common">African marigold</name>
    <dbReference type="NCBI Taxonomy" id="13708"/>
    <lineage>
        <taxon>Eukaryota</taxon>
        <taxon>Viridiplantae</taxon>
        <taxon>Streptophyta</taxon>
        <taxon>Embryophyta</taxon>
        <taxon>Tracheophyta</taxon>
        <taxon>Spermatophyta</taxon>
        <taxon>Magnoliopsida</taxon>
        <taxon>eudicotyledons</taxon>
        <taxon>Gunneridae</taxon>
        <taxon>Pentapetalae</taxon>
        <taxon>asterids</taxon>
        <taxon>campanulids</taxon>
        <taxon>Asterales</taxon>
        <taxon>Asteraceae</taxon>
        <taxon>Asteroideae</taxon>
        <taxon>Heliantheae alliance</taxon>
        <taxon>Tageteae</taxon>
        <taxon>Tagetes</taxon>
    </lineage>
</organism>